<gene>
    <name evidence="3" type="ORF">QJ048_14560</name>
</gene>
<reference evidence="3 4" key="1">
    <citation type="submission" date="2023-05" db="EMBL/GenBank/DDBJ databases">
        <title>Genome sequence of Pinibacter sp. MAH-24.</title>
        <authorList>
            <person name="Huq M.A."/>
        </authorList>
    </citation>
    <scope>NUCLEOTIDE SEQUENCE [LARGE SCALE GENOMIC DNA]</scope>
    <source>
        <strain evidence="3 4">MAH-24</strain>
    </source>
</reference>
<keyword evidence="4" id="KW-1185">Reference proteome</keyword>
<dbReference type="SUPFAM" id="SSF51735">
    <property type="entry name" value="NAD(P)-binding Rossmann-fold domains"/>
    <property type="match status" value="1"/>
</dbReference>
<dbReference type="PANTHER" id="PTHR24321:SF8">
    <property type="entry name" value="ESTRADIOL 17-BETA-DEHYDROGENASE 8-RELATED"/>
    <property type="match status" value="1"/>
</dbReference>
<dbReference type="Proteomes" id="UP001226434">
    <property type="component" value="Unassembled WGS sequence"/>
</dbReference>
<name>A0ABT6REK8_9BACT</name>
<dbReference type="InterPro" id="IPR036291">
    <property type="entry name" value="NAD(P)-bd_dom_sf"/>
</dbReference>
<comment type="similarity">
    <text evidence="1">Belongs to the short-chain dehydrogenases/reductases (SDR) family.</text>
</comment>
<dbReference type="PRINTS" id="PR00080">
    <property type="entry name" value="SDRFAMILY"/>
</dbReference>
<dbReference type="RefSeq" id="WP_282335114.1">
    <property type="nucleotide sequence ID" value="NZ_JASBRG010000007.1"/>
</dbReference>
<dbReference type="PRINTS" id="PR00081">
    <property type="entry name" value="GDHRDH"/>
</dbReference>
<dbReference type="GO" id="GO:0016491">
    <property type="term" value="F:oxidoreductase activity"/>
    <property type="evidence" value="ECO:0007669"/>
    <property type="project" value="UniProtKB-KW"/>
</dbReference>
<proteinExistence type="inferred from homology"/>
<dbReference type="Pfam" id="PF13561">
    <property type="entry name" value="adh_short_C2"/>
    <property type="match status" value="1"/>
</dbReference>
<dbReference type="Gene3D" id="3.40.50.720">
    <property type="entry name" value="NAD(P)-binding Rossmann-like Domain"/>
    <property type="match status" value="1"/>
</dbReference>
<keyword evidence="2 3" id="KW-0560">Oxidoreductase</keyword>
<evidence type="ECO:0000313" key="4">
    <source>
        <dbReference type="Proteomes" id="UP001226434"/>
    </source>
</evidence>
<protein>
    <submittedName>
        <fullName evidence="3">SDR family oxidoreductase</fullName>
        <ecNumber evidence="3">1.-.-.-</ecNumber>
    </submittedName>
</protein>
<evidence type="ECO:0000313" key="3">
    <source>
        <dbReference type="EMBL" id="MDI3321011.1"/>
    </source>
</evidence>
<dbReference type="PROSITE" id="PS00061">
    <property type="entry name" value="ADH_SHORT"/>
    <property type="match status" value="1"/>
</dbReference>
<evidence type="ECO:0000256" key="2">
    <source>
        <dbReference type="ARBA" id="ARBA00023002"/>
    </source>
</evidence>
<sequence length="276" mass="30209">MKRNLLLDNYHFFCCRKLLVAICYWKKELSWLPEVPVGLGMHCVKAYVKEGALVAVLDVDAAALNSLMLEIGNDHMGVVCDVSDAVQIEDAIEKVIARYGILNCIHNNAGIANPAKALHETSMIEWRRLMDVNLFSIYLTTKYGLEYLKDSGGCILNTGSMVGSMGQGDHAAYAATKGAVNALTKSMAIDYAPFGIRVNTVAPAGVWTPMLRKWADEQKNTNEIENYLNDIHLLGYCPQGNVIADACVFLCSDKTSFVTGCIMPVSGGAELGYRRS</sequence>
<dbReference type="InterPro" id="IPR002347">
    <property type="entry name" value="SDR_fam"/>
</dbReference>
<evidence type="ECO:0000256" key="1">
    <source>
        <dbReference type="ARBA" id="ARBA00006484"/>
    </source>
</evidence>
<organism evidence="3 4">
    <name type="scientific">Pinibacter soli</name>
    <dbReference type="NCBI Taxonomy" id="3044211"/>
    <lineage>
        <taxon>Bacteria</taxon>
        <taxon>Pseudomonadati</taxon>
        <taxon>Bacteroidota</taxon>
        <taxon>Chitinophagia</taxon>
        <taxon>Chitinophagales</taxon>
        <taxon>Chitinophagaceae</taxon>
        <taxon>Pinibacter</taxon>
    </lineage>
</organism>
<comment type="caution">
    <text evidence="3">The sequence shown here is derived from an EMBL/GenBank/DDBJ whole genome shotgun (WGS) entry which is preliminary data.</text>
</comment>
<dbReference type="EC" id="1.-.-.-" evidence="3"/>
<dbReference type="CDD" id="cd05233">
    <property type="entry name" value="SDR_c"/>
    <property type="match status" value="1"/>
</dbReference>
<accession>A0ABT6REK8</accession>
<dbReference type="PANTHER" id="PTHR24321">
    <property type="entry name" value="DEHYDROGENASES, SHORT CHAIN"/>
    <property type="match status" value="1"/>
</dbReference>
<dbReference type="EMBL" id="JASBRG010000007">
    <property type="protein sequence ID" value="MDI3321011.1"/>
    <property type="molecule type" value="Genomic_DNA"/>
</dbReference>
<dbReference type="InterPro" id="IPR020904">
    <property type="entry name" value="Sc_DH/Rdtase_CS"/>
</dbReference>